<evidence type="ECO:0000256" key="4">
    <source>
        <dbReference type="PROSITE-ProRule" id="PRU00335"/>
    </source>
</evidence>
<dbReference type="PROSITE" id="PS50977">
    <property type="entry name" value="HTH_TETR_2"/>
    <property type="match status" value="1"/>
</dbReference>
<organism evidence="7 8">
    <name type="scientific">Ralstonia solanacearum (strain Po82)</name>
    <dbReference type="NCBI Taxonomy" id="1031711"/>
    <lineage>
        <taxon>Bacteria</taxon>
        <taxon>Pseudomonadati</taxon>
        <taxon>Pseudomonadota</taxon>
        <taxon>Betaproteobacteria</taxon>
        <taxon>Burkholderiales</taxon>
        <taxon>Burkholderiaceae</taxon>
        <taxon>Ralstonia</taxon>
        <taxon>Ralstonia solanacearum species complex</taxon>
    </lineage>
</organism>
<dbReference type="HOGENOM" id="CLU_069356_28_1_4"/>
<geneLocation type="plasmid" evidence="8"/>
<dbReference type="GO" id="GO:0003677">
    <property type="term" value="F:DNA binding"/>
    <property type="evidence" value="ECO:0007669"/>
    <property type="project" value="UniProtKB-UniRule"/>
</dbReference>
<name>F6G973_RALS8</name>
<protein>
    <submittedName>
        <fullName evidence="7">Transcription regulator protein</fullName>
    </submittedName>
</protein>
<dbReference type="SUPFAM" id="SSF48498">
    <property type="entry name" value="Tetracyclin repressor-like, C-terminal domain"/>
    <property type="match status" value="1"/>
</dbReference>
<dbReference type="KEGG" id="rsn:RSPO_m00952"/>
<feature type="compositionally biased region" description="Polar residues" evidence="5">
    <location>
        <begin position="84"/>
        <end position="99"/>
    </location>
</feature>
<proteinExistence type="predicted"/>
<dbReference type="Gene3D" id="1.10.357.10">
    <property type="entry name" value="Tetracycline Repressor, domain 2"/>
    <property type="match status" value="1"/>
</dbReference>
<dbReference type="PANTHER" id="PTHR47506">
    <property type="entry name" value="TRANSCRIPTIONAL REGULATORY PROTEIN"/>
    <property type="match status" value="1"/>
</dbReference>
<feature type="compositionally biased region" description="Basic and acidic residues" evidence="5">
    <location>
        <begin position="16"/>
        <end position="25"/>
    </location>
</feature>
<feature type="DNA-binding region" description="H-T-H motif" evidence="4">
    <location>
        <begin position="130"/>
        <end position="149"/>
    </location>
</feature>
<keyword evidence="2 4" id="KW-0238">DNA-binding</keyword>
<evidence type="ECO:0000256" key="3">
    <source>
        <dbReference type="ARBA" id="ARBA00023163"/>
    </source>
</evidence>
<feature type="region of interest" description="Disordered" evidence="5">
    <location>
        <begin position="84"/>
        <end position="110"/>
    </location>
</feature>
<dbReference type="SUPFAM" id="SSF46689">
    <property type="entry name" value="Homeodomain-like"/>
    <property type="match status" value="1"/>
</dbReference>
<dbReference type="Pfam" id="PF16925">
    <property type="entry name" value="TetR_C_13"/>
    <property type="match status" value="1"/>
</dbReference>
<keyword evidence="1" id="KW-0805">Transcription regulation</keyword>
<dbReference type="InterPro" id="IPR011075">
    <property type="entry name" value="TetR_C"/>
</dbReference>
<evidence type="ECO:0000259" key="6">
    <source>
        <dbReference type="PROSITE" id="PS50977"/>
    </source>
</evidence>
<dbReference type="InterPro" id="IPR009057">
    <property type="entry name" value="Homeodomain-like_sf"/>
</dbReference>
<dbReference type="PATRIC" id="fig|1031711.3.peg.4154"/>
<dbReference type="Proteomes" id="UP000007953">
    <property type="component" value="Plasmid megaplasmid"/>
</dbReference>
<keyword evidence="3" id="KW-0804">Transcription</keyword>
<feature type="region of interest" description="Disordered" evidence="5">
    <location>
        <begin position="1"/>
        <end position="30"/>
    </location>
</feature>
<gene>
    <name evidence="7" type="ordered locus">RSPO_m00952</name>
</gene>
<evidence type="ECO:0000256" key="1">
    <source>
        <dbReference type="ARBA" id="ARBA00023015"/>
    </source>
</evidence>
<accession>F6G973</accession>
<dbReference type="Pfam" id="PF00440">
    <property type="entry name" value="TetR_N"/>
    <property type="match status" value="1"/>
</dbReference>
<sequence>MSPLAASVAKLPRRTQAREHAHGADSDGAGWSLSGWNASRESCRSTPGVALFSKFTGVRVSAQTRHPTLTSHFMNIKIKDDRSNLLSKPQTMESQTTTARRGPKPRPHTRDNLIHAGVRMLHEAGYAATGIKEIVDAAGVPKGSFYNHFESKEAFGKEVVDFYFGQGLVELRAFFENNDMPPLDRLRTYFEQRSRGFQATGYVRGCLLGNLSLEVADHSAPIRDSLATHFRTWGRLFEACIAEAQKTGAIGNRLPASVLAQFVLNSWEGALLRMRADRSDAPLKDFIDVVFSSLLV</sequence>
<dbReference type="InterPro" id="IPR001647">
    <property type="entry name" value="HTH_TetR"/>
</dbReference>
<reference evidence="7 8" key="1">
    <citation type="journal article" date="2011" name="J. Bacteriol.">
        <title>Complete genome sequence of the plant pathogen Ralstonia solanacearum strain Po82.</title>
        <authorList>
            <person name="Xu J."/>
            <person name="Zheng H.J."/>
            <person name="Liu L."/>
            <person name="Pan Z.C."/>
            <person name="Prior P."/>
            <person name="Tang B."/>
            <person name="Xu J.S."/>
            <person name="Zhang H."/>
            <person name="Tian Q."/>
            <person name="Zhang L.Q."/>
            <person name="Feng J."/>
        </authorList>
    </citation>
    <scope>NUCLEOTIDE SEQUENCE [LARGE SCALE GENOMIC DNA]</scope>
    <source>
        <strain evidence="8">Po82</strain>
    </source>
</reference>
<evidence type="ECO:0000256" key="5">
    <source>
        <dbReference type="SAM" id="MobiDB-lite"/>
    </source>
</evidence>
<evidence type="ECO:0000256" key="2">
    <source>
        <dbReference type="ARBA" id="ARBA00023125"/>
    </source>
</evidence>
<evidence type="ECO:0000313" key="7">
    <source>
        <dbReference type="EMBL" id="AEG71590.1"/>
    </source>
</evidence>
<keyword evidence="7" id="KW-0614">Plasmid</keyword>
<dbReference type="EMBL" id="CP002820">
    <property type="protein sequence ID" value="AEG71590.1"/>
    <property type="molecule type" value="Genomic_DNA"/>
</dbReference>
<dbReference type="AlphaFoldDB" id="F6G973"/>
<dbReference type="InterPro" id="IPR036271">
    <property type="entry name" value="Tet_transcr_reg_TetR-rel_C_sf"/>
</dbReference>
<dbReference type="PANTHER" id="PTHR47506:SF6">
    <property type="entry name" value="HTH-TYPE TRANSCRIPTIONAL REPRESSOR NEMR"/>
    <property type="match status" value="1"/>
</dbReference>
<dbReference type="PRINTS" id="PR00455">
    <property type="entry name" value="HTHTETR"/>
</dbReference>
<evidence type="ECO:0000313" key="8">
    <source>
        <dbReference type="Proteomes" id="UP000007953"/>
    </source>
</evidence>
<feature type="domain" description="HTH tetR-type" evidence="6">
    <location>
        <begin position="107"/>
        <end position="167"/>
    </location>
</feature>